<gene>
    <name evidence="1" type="ORF">Cba03nite_11520</name>
</gene>
<dbReference type="Proteomes" id="UP000601223">
    <property type="component" value="Unassembled WGS sequence"/>
</dbReference>
<dbReference type="Pfam" id="PF05331">
    <property type="entry name" value="DUF742"/>
    <property type="match status" value="1"/>
</dbReference>
<evidence type="ECO:0008006" key="3">
    <source>
        <dbReference type="Google" id="ProtNLM"/>
    </source>
</evidence>
<dbReference type="AlphaFoldDB" id="A0A8J3JJQ0"/>
<evidence type="ECO:0000313" key="1">
    <source>
        <dbReference type="EMBL" id="GIF79803.1"/>
    </source>
</evidence>
<dbReference type="EMBL" id="BONF01000008">
    <property type="protein sequence ID" value="GIF79803.1"/>
    <property type="molecule type" value="Genomic_DNA"/>
</dbReference>
<organism evidence="1 2">
    <name type="scientific">Catellatospora bangladeshensis</name>
    <dbReference type="NCBI Taxonomy" id="310355"/>
    <lineage>
        <taxon>Bacteria</taxon>
        <taxon>Bacillati</taxon>
        <taxon>Actinomycetota</taxon>
        <taxon>Actinomycetes</taxon>
        <taxon>Micromonosporales</taxon>
        <taxon>Micromonosporaceae</taxon>
        <taxon>Catellatospora</taxon>
    </lineage>
</organism>
<protein>
    <recommendedName>
        <fullName evidence="3">DUF742 domain-containing protein</fullName>
    </recommendedName>
</protein>
<sequence>MRADHDDAHQWLDADAGPLVRAYAVTGGRARPGAGLFDLVTYVVAAPAGQRRNAVHLQPEHRALLEHAREPISVAELTSRAGFALGVVRVLLADLLDEGAVIRMAPAVAPGHVPDDDILQAVILGLRHA</sequence>
<reference evidence="1 2" key="1">
    <citation type="submission" date="2021-01" db="EMBL/GenBank/DDBJ databases">
        <title>Whole genome shotgun sequence of Catellatospora bangladeshensis NBRC 107357.</title>
        <authorList>
            <person name="Komaki H."/>
            <person name="Tamura T."/>
        </authorList>
    </citation>
    <scope>NUCLEOTIDE SEQUENCE [LARGE SCALE GENOMIC DNA]</scope>
    <source>
        <strain evidence="1 2">NBRC 107357</strain>
    </source>
</reference>
<comment type="caution">
    <text evidence="1">The sequence shown here is derived from an EMBL/GenBank/DDBJ whole genome shotgun (WGS) entry which is preliminary data.</text>
</comment>
<dbReference type="InterPro" id="IPR007995">
    <property type="entry name" value="DUF742"/>
</dbReference>
<dbReference type="RefSeq" id="WP_203742775.1">
    <property type="nucleotide sequence ID" value="NZ_BONF01000008.1"/>
</dbReference>
<dbReference type="PANTHER" id="PTHR36221">
    <property type="entry name" value="DUF742 DOMAIN-CONTAINING PROTEIN"/>
    <property type="match status" value="1"/>
</dbReference>
<name>A0A8J3JJQ0_9ACTN</name>
<accession>A0A8J3JJQ0</accession>
<proteinExistence type="predicted"/>
<dbReference type="PANTHER" id="PTHR36221:SF1">
    <property type="entry name" value="DUF742 DOMAIN-CONTAINING PROTEIN"/>
    <property type="match status" value="1"/>
</dbReference>
<evidence type="ECO:0000313" key="2">
    <source>
        <dbReference type="Proteomes" id="UP000601223"/>
    </source>
</evidence>
<keyword evidence="2" id="KW-1185">Reference proteome</keyword>